<evidence type="ECO:0000313" key="1">
    <source>
        <dbReference type="EMBL" id="MFC1414565.1"/>
    </source>
</evidence>
<dbReference type="InterPro" id="IPR015443">
    <property type="entry name" value="Aldose_1-epimerase"/>
</dbReference>
<dbReference type="CDD" id="cd09019">
    <property type="entry name" value="galactose_mutarotase_like"/>
    <property type="match status" value="1"/>
</dbReference>
<name>A0ABV6VLE3_9ACTN</name>
<dbReference type="InterPro" id="IPR018052">
    <property type="entry name" value="Ald1_epimerase_CS"/>
</dbReference>
<gene>
    <name evidence="1" type="ORF">ACEZDG_35410</name>
</gene>
<evidence type="ECO:0000313" key="2">
    <source>
        <dbReference type="Proteomes" id="UP001592582"/>
    </source>
</evidence>
<organism evidence="1 2">
    <name type="scientific">Streptacidiphilus alkalitolerans</name>
    <dbReference type="NCBI Taxonomy" id="3342712"/>
    <lineage>
        <taxon>Bacteria</taxon>
        <taxon>Bacillati</taxon>
        <taxon>Actinomycetota</taxon>
        <taxon>Actinomycetes</taxon>
        <taxon>Kitasatosporales</taxon>
        <taxon>Streptomycetaceae</taxon>
        <taxon>Streptacidiphilus</taxon>
    </lineage>
</organism>
<comment type="caution">
    <text evidence="1">The sequence shown here is derived from an EMBL/GenBank/DDBJ whole genome shotgun (WGS) entry which is preliminary data.</text>
</comment>
<accession>A0ABV6VLE3</accession>
<dbReference type="GO" id="GO:0016853">
    <property type="term" value="F:isomerase activity"/>
    <property type="evidence" value="ECO:0007669"/>
    <property type="project" value="UniProtKB-KW"/>
</dbReference>
<dbReference type="Proteomes" id="UP001592582">
    <property type="component" value="Unassembled WGS sequence"/>
</dbReference>
<dbReference type="InterPro" id="IPR008183">
    <property type="entry name" value="Aldose_1/G6P_1-epimerase"/>
</dbReference>
<dbReference type="InterPro" id="IPR014718">
    <property type="entry name" value="GH-type_carb-bd"/>
</dbReference>
<keyword evidence="1" id="KW-0413">Isomerase</keyword>
<protein>
    <submittedName>
        <fullName evidence="1">Aldose epimerase family protein</fullName>
        <ecNumber evidence="1">5.1.3.-</ecNumber>
    </submittedName>
</protein>
<dbReference type="PIRSF" id="PIRSF005096">
    <property type="entry name" value="GALM"/>
    <property type="match status" value="1"/>
</dbReference>
<dbReference type="InterPro" id="IPR047215">
    <property type="entry name" value="Galactose_mutarotase-like"/>
</dbReference>
<dbReference type="NCBIfam" id="NF008277">
    <property type="entry name" value="PRK11055.1"/>
    <property type="match status" value="1"/>
</dbReference>
<dbReference type="PANTHER" id="PTHR10091">
    <property type="entry name" value="ALDOSE-1-EPIMERASE"/>
    <property type="match status" value="1"/>
</dbReference>
<sequence>MLSPAQSSTPVRDDYGTLPDGSPVHRWTLTDGTGLTASVLTLGAILQALHVPDSSGRTANIALGHRDLTGYLGRAPYFGATIGRYSNRIAAGRFRLDDRVHLVPLSDQPRPNSLHGGEQGFDTRLWTARPLAGGVELSLTSPDGDQGFPGTLRASVRYTLAAGQLRIDYRADTEAPTVVNLTNHSYFNLAGEGADSVLDHELTLAAAAYLPVDPQLRPLGGGPAPVAGTPFDFTSARPLGERIGAEDEQLRIAGGYDHCWALDGGRTSNPRRVAVLRHPASGRTLKLSTTEPGIQVYTGNTLDGSFTGPSGRAYGRYSGVALETQHFPDSPNRPDYPSTVLRPGEEYRSATVLDFGS</sequence>
<dbReference type="EC" id="5.1.3.-" evidence="1"/>
<dbReference type="InterPro" id="IPR011013">
    <property type="entry name" value="Gal_mutarotase_sf_dom"/>
</dbReference>
<proteinExistence type="predicted"/>
<reference evidence="1 2" key="1">
    <citation type="submission" date="2024-09" db="EMBL/GenBank/DDBJ databases">
        <authorList>
            <person name="Lee S.D."/>
        </authorList>
    </citation>
    <scope>NUCLEOTIDE SEQUENCE [LARGE SCALE GENOMIC DNA]</scope>
    <source>
        <strain evidence="1 2">N1-1</strain>
    </source>
</reference>
<dbReference type="Gene3D" id="2.70.98.10">
    <property type="match status" value="1"/>
</dbReference>
<dbReference type="PANTHER" id="PTHR10091:SF0">
    <property type="entry name" value="GALACTOSE MUTAROTASE"/>
    <property type="match status" value="1"/>
</dbReference>
<dbReference type="SUPFAM" id="SSF74650">
    <property type="entry name" value="Galactose mutarotase-like"/>
    <property type="match status" value="1"/>
</dbReference>
<dbReference type="Pfam" id="PF01263">
    <property type="entry name" value="Aldose_epim"/>
    <property type="match status" value="1"/>
</dbReference>
<keyword evidence="2" id="KW-1185">Reference proteome</keyword>
<dbReference type="PROSITE" id="PS00545">
    <property type="entry name" value="ALDOSE_1_EPIMERASE"/>
    <property type="match status" value="1"/>
</dbReference>
<dbReference type="EMBL" id="JBHEZX010000025">
    <property type="protein sequence ID" value="MFC1414565.1"/>
    <property type="molecule type" value="Genomic_DNA"/>
</dbReference>